<sequence length="192" mass="21009">MIPAVVQTLAEILSNGTSLISKELIDFSHPQIHPNVRPALNLYCYDVRESSLIQSLGYQSLRIDSKPLLDIPEPDSPRWFDLSFLISAWDCTALGEQRLLSEALQMLLNYRVLPEEALAPGLRGHGALPIQVSTRALVDITALWRALGVPLRPALHVTVAVPFTCRASTSPQAAFRAVRPGTNGSKALQLPP</sequence>
<feature type="domain" description="Pvc16 N-terminal" evidence="1">
    <location>
        <begin position="4"/>
        <end position="164"/>
    </location>
</feature>
<dbReference type="AlphaFoldDB" id="A0A951PFQ2"/>
<comment type="caution">
    <text evidence="2">The sequence shown here is derived from an EMBL/GenBank/DDBJ whole genome shotgun (WGS) entry which is preliminary data.</text>
</comment>
<evidence type="ECO:0000313" key="3">
    <source>
        <dbReference type="Proteomes" id="UP000753908"/>
    </source>
</evidence>
<evidence type="ECO:0000313" key="2">
    <source>
        <dbReference type="EMBL" id="MBW4542945.1"/>
    </source>
</evidence>
<organism evidence="2 3">
    <name type="scientific">Symplocastrum torsivum CPER-KK1</name>
    <dbReference type="NCBI Taxonomy" id="450513"/>
    <lineage>
        <taxon>Bacteria</taxon>
        <taxon>Bacillati</taxon>
        <taxon>Cyanobacteriota</taxon>
        <taxon>Cyanophyceae</taxon>
        <taxon>Oscillatoriophycideae</taxon>
        <taxon>Oscillatoriales</taxon>
        <taxon>Microcoleaceae</taxon>
        <taxon>Symplocastrum</taxon>
    </lineage>
</organism>
<evidence type="ECO:0000259" key="1">
    <source>
        <dbReference type="Pfam" id="PF14065"/>
    </source>
</evidence>
<name>A0A951PFQ2_9CYAN</name>
<dbReference type="Proteomes" id="UP000753908">
    <property type="component" value="Unassembled WGS sequence"/>
</dbReference>
<gene>
    <name evidence="2" type="ORF">KME25_00630</name>
</gene>
<accession>A0A951PFQ2</accession>
<reference evidence="2" key="1">
    <citation type="submission" date="2021-05" db="EMBL/GenBank/DDBJ databases">
        <authorList>
            <person name="Pietrasiak N."/>
            <person name="Ward R."/>
            <person name="Stajich J.E."/>
            <person name="Kurbessoian T."/>
        </authorList>
    </citation>
    <scope>NUCLEOTIDE SEQUENCE</scope>
    <source>
        <strain evidence="2">CPER-KK1</strain>
    </source>
</reference>
<reference evidence="2" key="2">
    <citation type="journal article" date="2022" name="Microbiol. Resour. Announc.">
        <title>Metagenome Sequencing to Explore Phylogenomics of Terrestrial Cyanobacteria.</title>
        <authorList>
            <person name="Ward R.D."/>
            <person name="Stajich J.E."/>
            <person name="Johansen J.R."/>
            <person name="Huntemann M."/>
            <person name="Clum A."/>
            <person name="Foster B."/>
            <person name="Foster B."/>
            <person name="Roux S."/>
            <person name="Palaniappan K."/>
            <person name="Varghese N."/>
            <person name="Mukherjee S."/>
            <person name="Reddy T.B.K."/>
            <person name="Daum C."/>
            <person name="Copeland A."/>
            <person name="Chen I.A."/>
            <person name="Ivanova N.N."/>
            <person name="Kyrpides N.C."/>
            <person name="Shapiro N."/>
            <person name="Eloe-Fadrosh E.A."/>
            <person name="Pietrasiak N."/>
        </authorList>
    </citation>
    <scope>NUCLEOTIDE SEQUENCE</scope>
    <source>
        <strain evidence="2">CPER-KK1</strain>
    </source>
</reference>
<dbReference type="InterPro" id="IPR025351">
    <property type="entry name" value="Pvc16_N"/>
</dbReference>
<protein>
    <submittedName>
        <fullName evidence="2">DUF4255 domain-containing protein</fullName>
    </submittedName>
</protein>
<proteinExistence type="predicted"/>
<dbReference type="EMBL" id="JAHHIF010000001">
    <property type="protein sequence ID" value="MBW4542945.1"/>
    <property type="molecule type" value="Genomic_DNA"/>
</dbReference>
<dbReference type="Pfam" id="PF14065">
    <property type="entry name" value="Pvc16_N"/>
    <property type="match status" value="1"/>
</dbReference>